<evidence type="ECO:0000256" key="6">
    <source>
        <dbReference type="ARBA" id="ARBA00022692"/>
    </source>
</evidence>
<sequence length="255" mass="28636">MDIINIIILSTVEGITEFLPISSTGHLIVLSHLLNIAQNNTHINFEITIQLAPILAVCYEYSDKLKRSLDLWKKIIISFIPVGVVGLIFYKEILGLFSVITVAITFILGGIIFLIVEWFHNENEGTVGSLEDITYRQSFLIGIAQVFSLIPGTSRSGATIIGGLLCNLDRKTSTEFSFLCAIPVLFIATLFSLYKNFGELNGDEIFVLILGFIVTFLVALLTIRLFLKYVKRHNFVPFGVYRIIFGIFLLLFFNN</sequence>
<dbReference type="Proteomes" id="UP000605144">
    <property type="component" value="Unassembled WGS sequence"/>
</dbReference>
<comment type="function">
    <text evidence="12">Catalyzes the dephosphorylation of undecaprenyl diphosphate (UPP).</text>
</comment>
<evidence type="ECO:0000256" key="8">
    <source>
        <dbReference type="ARBA" id="ARBA00022989"/>
    </source>
</evidence>
<reference evidence="13" key="1">
    <citation type="journal article" date="2020" name="ISME J.">
        <title>Gammaproteobacteria mediating utilization of methyl-, sulfur- and petroleum organic compounds in deep ocean hydrothermal plumes.</title>
        <authorList>
            <person name="Zhou Z."/>
            <person name="Liu Y."/>
            <person name="Pan J."/>
            <person name="Cron B.R."/>
            <person name="Toner B.M."/>
            <person name="Anantharaman K."/>
            <person name="Breier J.A."/>
            <person name="Dick G.J."/>
            <person name="Li M."/>
        </authorList>
    </citation>
    <scope>NUCLEOTIDE SEQUENCE</scope>
    <source>
        <strain evidence="13">SZUA-1385</strain>
    </source>
</reference>
<dbReference type="GO" id="GO:0005886">
    <property type="term" value="C:plasma membrane"/>
    <property type="evidence" value="ECO:0007669"/>
    <property type="project" value="UniProtKB-SubCell"/>
</dbReference>
<dbReference type="InterPro" id="IPR003824">
    <property type="entry name" value="UppP"/>
</dbReference>
<evidence type="ECO:0000313" key="13">
    <source>
        <dbReference type="EMBL" id="HIP17494.1"/>
    </source>
</evidence>
<name>A0A832YU66_9EURY</name>
<dbReference type="HAMAP" id="MF_01006">
    <property type="entry name" value="Undec_diphosphatase"/>
    <property type="match status" value="1"/>
</dbReference>
<gene>
    <name evidence="12" type="primary">uppP</name>
    <name evidence="13" type="ORF">EYG76_04255</name>
</gene>
<comment type="caution">
    <text evidence="13">The sequence shown here is derived from an EMBL/GenBank/DDBJ whole genome shotgun (WGS) entry which is preliminary data.</text>
</comment>
<feature type="transmembrane region" description="Helical" evidence="12">
    <location>
        <begin position="97"/>
        <end position="119"/>
    </location>
</feature>
<keyword evidence="8 12" id="KW-1133">Transmembrane helix</keyword>
<evidence type="ECO:0000256" key="9">
    <source>
        <dbReference type="ARBA" id="ARBA00023136"/>
    </source>
</evidence>
<evidence type="ECO:0000256" key="3">
    <source>
        <dbReference type="ARBA" id="ARBA00012374"/>
    </source>
</evidence>
<evidence type="ECO:0000256" key="2">
    <source>
        <dbReference type="ARBA" id="ARBA00010621"/>
    </source>
</evidence>
<keyword evidence="7 12" id="KW-0378">Hydrolase</keyword>
<proteinExistence type="inferred from homology"/>
<keyword evidence="6 12" id="KW-0812">Transmembrane</keyword>
<dbReference type="AlphaFoldDB" id="A0A832YU66"/>
<comment type="catalytic activity">
    <reaction evidence="11 12">
        <text>di-trans,octa-cis-undecaprenyl diphosphate + H2O = di-trans,octa-cis-undecaprenyl phosphate + phosphate + H(+)</text>
        <dbReference type="Rhea" id="RHEA:28094"/>
        <dbReference type="ChEBI" id="CHEBI:15377"/>
        <dbReference type="ChEBI" id="CHEBI:15378"/>
        <dbReference type="ChEBI" id="CHEBI:43474"/>
        <dbReference type="ChEBI" id="CHEBI:58405"/>
        <dbReference type="ChEBI" id="CHEBI:60392"/>
        <dbReference type="EC" id="3.6.1.27"/>
    </reaction>
</comment>
<dbReference type="NCBIfam" id="NF001390">
    <property type="entry name" value="PRK00281.1-4"/>
    <property type="match status" value="1"/>
</dbReference>
<keyword evidence="9 12" id="KW-0472">Membrane</keyword>
<evidence type="ECO:0000313" key="14">
    <source>
        <dbReference type="Proteomes" id="UP000605144"/>
    </source>
</evidence>
<evidence type="ECO:0000256" key="10">
    <source>
        <dbReference type="ARBA" id="ARBA00032707"/>
    </source>
</evidence>
<keyword evidence="5 12" id="KW-1003">Cell membrane</keyword>
<dbReference type="EC" id="3.6.1.27" evidence="3 12"/>
<evidence type="ECO:0000256" key="4">
    <source>
        <dbReference type="ARBA" id="ARBA00021581"/>
    </source>
</evidence>
<feature type="transmembrane region" description="Helical" evidence="12">
    <location>
        <begin position="176"/>
        <end position="194"/>
    </location>
</feature>
<feature type="transmembrane region" description="Helical" evidence="12">
    <location>
        <begin position="206"/>
        <end position="227"/>
    </location>
</feature>
<feature type="transmembrane region" description="Helical" evidence="12">
    <location>
        <begin position="234"/>
        <end position="253"/>
    </location>
</feature>
<evidence type="ECO:0000256" key="1">
    <source>
        <dbReference type="ARBA" id="ARBA00004651"/>
    </source>
</evidence>
<comment type="similarity">
    <text evidence="2 12">Belongs to the UppP family.</text>
</comment>
<accession>A0A832YU66</accession>
<evidence type="ECO:0000256" key="12">
    <source>
        <dbReference type="HAMAP-Rule" id="MF_01006"/>
    </source>
</evidence>
<evidence type="ECO:0000256" key="5">
    <source>
        <dbReference type="ARBA" id="ARBA00022475"/>
    </source>
</evidence>
<protein>
    <recommendedName>
        <fullName evidence="4 12">Undecaprenyl-diphosphatase</fullName>
        <ecNumber evidence="3 12">3.6.1.27</ecNumber>
    </recommendedName>
    <alternativeName>
        <fullName evidence="10 12">Undecaprenyl pyrophosphate phosphatase</fullName>
    </alternativeName>
</protein>
<evidence type="ECO:0000256" key="11">
    <source>
        <dbReference type="ARBA" id="ARBA00047594"/>
    </source>
</evidence>
<feature type="transmembrane region" description="Helical" evidence="12">
    <location>
        <begin position="71"/>
        <end position="90"/>
    </location>
</feature>
<dbReference type="PANTHER" id="PTHR30622">
    <property type="entry name" value="UNDECAPRENYL-DIPHOSPHATASE"/>
    <property type="match status" value="1"/>
</dbReference>
<dbReference type="NCBIfam" id="TIGR00753">
    <property type="entry name" value="undec_PP_bacA"/>
    <property type="match status" value="1"/>
</dbReference>
<dbReference type="Pfam" id="PF02673">
    <property type="entry name" value="BacA"/>
    <property type="match status" value="1"/>
</dbReference>
<comment type="subcellular location">
    <subcellularLocation>
        <location evidence="1 12">Cell membrane</location>
        <topology evidence="1 12">Multi-pass membrane protein</topology>
    </subcellularLocation>
</comment>
<dbReference type="GO" id="GO:0050380">
    <property type="term" value="F:undecaprenyl-diphosphatase activity"/>
    <property type="evidence" value="ECO:0007669"/>
    <property type="project" value="UniProtKB-UniRule"/>
</dbReference>
<dbReference type="PANTHER" id="PTHR30622:SF3">
    <property type="entry name" value="UNDECAPRENYL-DIPHOSPHATASE"/>
    <property type="match status" value="1"/>
</dbReference>
<organism evidence="13 14">
    <name type="scientific">Methanothermococcus okinawensis</name>
    <dbReference type="NCBI Taxonomy" id="155863"/>
    <lineage>
        <taxon>Archaea</taxon>
        <taxon>Methanobacteriati</taxon>
        <taxon>Methanobacteriota</taxon>
        <taxon>Methanomada group</taxon>
        <taxon>Methanococci</taxon>
        <taxon>Methanococcales</taxon>
        <taxon>Methanococcaceae</taxon>
        <taxon>Methanothermococcus</taxon>
    </lineage>
</organism>
<dbReference type="EMBL" id="DQSV01000084">
    <property type="protein sequence ID" value="HIP17494.1"/>
    <property type="molecule type" value="Genomic_DNA"/>
</dbReference>
<evidence type="ECO:0000256" key="7">
    <source>
        <dbReference type="ARBA" id="ARBA00022801"/>
    </source>
</evidence>